<dbReference type="RefSeq" id="XP_025347567.1">
    <property type="nucleotide sequence ID" value="XM_025489734.1"/>
</dbReference>
<gene>
    <name evidence="3" type="ORF">BCV69DRAFT_208729</name>
</gene>
<comment type="similarity">
    <text evidence="1">Belongs to the GST superfamily.</text>
</comment>
<reference evidence="3 4" key="1">
    <citation type="journal article" date="2018" name="Mol. Biol. Evol.">
        <title>Broad Genomic Sampling Reveals a Smut Pathogenic Ancestry of the Fungal Clade Ustilaginomycotina.</title>
        <authorList>
            <person name="Kijpornyongpan T."/>
            <person name="Mondo S.J."/>
            <person name="Barry K."/>
            <person name="Sandor L."/>
            <person name="Lee J."/>
            <person name="Lipzen A."/>
            <person name="Pangilinan J."/>
            <person name="LaButti K."/>
            <person name="Hainaut M."/>
            <person name="Henrissat B."/>
            <person name="Grigoriev I.V."/>
            <person name="Spatafora J.W."/>
            <person name="Aime M.C."/>
        </authorList>
    </citation>
    <scope>NUCLEOTIDE SEQUENCE [LARGE SCALE GENOMIC DNA]</scope>
    <source>
        <strain evidence="3 4">MCA 4718</strain>
    </source>
</reference>
<evidence type="ECO:0000313" key="3">
    <source>
        <dbReference type="EMBL" id="PWN20407.1"/>
    </source>
</evidence>
<sequence>MTSKQMPKITLHHLEASRSLRVLWLLEYLSVPYDLQFYPRDPETRYAKDTEPNSGKGLSAVHPLGRSPVLEVDGVVVAEAGAVLTVLLQHFPKQSEAASGAGDPRPMDLTREGQELNFWVQFGESSLFLHAIPFMYGFKGGVIDASSDGSSVYEKTCARGLKADLDHLENELGKKGGTLAGEGRVGPADICTEVSLEFIKTGILRRRPTSYWSTLGIEGALGPKTQAWMEKCQKDESYLRATEIEVKRGGKVHKSEDWLKPLYG</sequence>
<dbReference type="InterPro" id="IPR004045">
    <property type="entry name" value="Glutathione_S-Trfase_N"/>
</dbReference>
<dbReference type="SUPFAM" id="SSF52833">
    <property type="entry name" value="Thioredoxin-like"/>
    <property type="match status" value="1"/>
</dbReference>
<dbReference type="PANTHER" id="PTHR44051">
    <property type="entry name" value="GLUTATHIONE S-TRANSFERASE-RELATED"/>
    <property type="match status" value="1"/>
</dbReference>
<name>A0A316U573_9BASI</name>
<feature type="domain" description="GST N-terminal" evidence="2">
    <location>
        <begin position="6"/>
        <end position="95"/>
    </location>
</feature>
<dbReference type="GeneID" id="37011468"/>
<accession>A0A316U573</accession>
<organism evidence="3 4">
    <name type="scientific">Pseudomicrostroma glucosiphilum</name>
    <dbReference type="NCBI Taxonomy" id="1684307"/>
    <lineage>
        <taxon>Eukaryota</taxon>
        <taxon>Fungi</taxon>
        <taxon>Dikarya</taxon>
        <taxon>Basidiomycota</taxon>
        <taxon>Ustilaginomycotina</taxon>
        <taxon>Exobasidiomycetes</taxon>
        <taxon>Microstromatales</taxon>
        <taxon>Microstromatales incertae sedis</taxon>
        <taxon>Pseudomicrostroma</taxon>
    </lineage>
</organism>
<evidence type="ECO:0000256" key="1">
    <source>
        <dbReference type="ARBA" id="ARBA00007409"/>
    </source>
</evidence>
<dbReference type="PANTHER" id="PTHR44051:SF9">
    <property type="entry name" value="GLUTATHIONE S-TRANSFERASE 1"/>
    <property type="match status" value="1"/>
</dbReference>
<dbReference type="Proteomes" id="UP000245942">
    <property type="component" value="Unassembled WGS sequence"/>
</dbReference>
<dbReference type="PROSITE" id="PS50404">
    <property type="entry name" value="GST_NTER"/>
    <property type="match status" value="1"/>
</dbReference>
<evidence type="ECO:0000259" key="2">
    <source>
        <dbReference type="PROSITE" id="PS50404"/>
    </source>
</evidence>
<dbReference type="STRING" id="1684307.A0A316U573"/>
<protein>
    <recommendedName>
        <fullName evidence="2">GST N-terminal domain-containing protein</fullName>
    </recommendedName>
</protein>
<dbReference type="InterPro" id="IPR036249">
    <property type="entry name" value="Thioredoxin-like_sf"/>
</dbReference>
<evidence type="ECO:0000313" key="4">
    <source>
        <dbReference type="Proteomes" id="UP000245942"/>
    </source>
</evidence>
<proteinExistence type="inferred from homology"/>
<dbReference type="CDD" id="cd03046">
    <property type="entry name" value="GST_N_GTT1_like"/>
    <property type="match status" value="1"/>
</dbReference>
<dbReference type="EMBL" id="KZ819328">
    <property type="protein sequence ID" value="PWN20407.1"/>
    <property type="molecule type" value="Genomic_DNA"/>
</dbReference>
<dbReference type="AlphaFoldDB" id="A0A316U573"/>
<dbReference type="Gene3D" id="3.40.30.10">
    <property type="entry name" value="Glutaredoxin"/>
    <property type="match status" value="1"/>
</dbReference>
<keyword evidence="4" id="KW-1185">Reference proteome</keyword>
<dbReference type="Pfam" id="PF13409">
    <property type="entry name" value="GST_N_2"/>
    <property type="match status" value="1"/>
</dbReference>
<dbReference type="OrthoDB" id="2098326at2759"/>